<feature type="domain" description="Dof-type" evidence="11">
    <location>
        <begin position="81"/>
        <end position="135"/>
    </location>
</feature>
<keyword evidence="2 8" id="KW-0863">Zinc-finger</keyword>
<accession>A0ABQ7Y1L9</accession>
<comment type="function">
    <text evidence="9">Transcription factor that binds specifically to a 5'-AA[AG]G-3' consensus core sequence.</text>
</comment>
<evidence type="ECO:0000313" key="13">
    <source>
        <dbReference type="Proteomes" id="UP000824890"/>
    </source>
</evidence>
<gene>
    <name evidence="12" type="ORF">HID58_079277</name>
</gene>
<dbReference type="PANTHER" id="PTHR31992:SF167">
    <property type="entry name" value="DOF ZINC FINGER PROTEIN DOF1.1"/>
    <property type="match status" value="1"/>
</dbReference>
<feature type="compositionally biased region" description="Low complexity" evidence="10">
    <location>
        <begin position="139"/>
        <end position="163"/>
    </location>
</feature>
<organism evidence="12 13">
    <name type="scientific">Brassica napus</name>
    <name type="common">Rape</name>
    <dbReference type="NCBI Taxonomy" id="3708"/>
    <lineage>
        <taxon>Eukaryota</taxon>
        <taxon>Viridiplantae</taxon>
        <taxon>Streptophyta</taxon>
        <taxon>Embryophyta</taxon>
        <taxon>Tracheophyta</taxon>
        <taxon>Spermatophyta</taxon>
        <taxon>Magnoliopsida</taxon>
        <taxon>eudicotyledons</taxon>
        <taxon>Gunneridae</taxon>
        <taxon>Pentapetalae</taxon>
        <taxon>rosids</taxon>
        <taxon>malvids</taxon>
        <taxon>Brassicales</taxon>
        <taxon>Brassicaceae</taxon>
        <taxon>Brassiceae</taxon>
        <taxon>Brassica</taxon>
    </lineage>
</organism>
<evidence type="ECO:0000313" key="12">
    <source>
        <dbReference type="EMBL" id="KAH0862066.1"/>
    </source>
</evidence>
<dbReference type="PROSITE" id="PS50884">
    <property type="entry name" value="ZF_DOF_2"/>
    <property type="match status" value="1"/>
</dbReference>
<dbReference type="InterPro" id="IPR045174">
    <property type="entry name" value="Dof"/>
</dbReference>
<keyword evidence="7 8" id="KW-0539">Nucleus</keyword>
<feature type="region of interest" description="Disordered" evidence="10">
    <location>
        <begin position="1"/>
        <end position="20"/>
    </location>
</feature>
<comment type="caution">
    <text evidence="12">The sequence shown here is derived from an EMBL/GenBank/DDBJ whole genome shotgun (WGS) entry which is preliminary data.</text>
</comment>
<dbReference type="PANTHER" id="PTHR31992">
    <property type="entry name" value="DOF ZINC FINGER PROTEIN DOF1.4-RELATED"/>
    <property type="match status" value="1"/>
</dbReference>
<dbReference type="InterPro" id="IPR003851">
    <property type="entry name" value="Znf_Dof"/>
</dbReference>
<proteinExistence type="predicted"/>
<sequence>MVFSSNWSQPTNSNHHQHQLHENGSLVSGHGLLSQQLPPCPPNPNPNNHYAAVASGLPARLGGSMAERARQAKAPPPEGALKCPRCDSINTKFCYYNNYNLTQPRYFCKACRRYWTRGGALRNVPVGGGCRKNSKKGKNGNSKSSSSLSKQSSSTVNDPSSNSGQLRTNYQFPFLPTLHNLTQLGGIGLNLAATNGNNQGHEIGSSLMNDLGFLHVGNGRNIAAPISGNIHDNNNNGASSLMGHFSLFDPTTGLHAFQNGGNIVNNVGISFSSTSMVDSRAYQAAPVKMEEQPGLVNLSRPVSGLVNLSRPVSGLTSPGNLTNQYLWNSSDFSGPSSNDHHQLLGSFSQVFLPTKPQSPQPDRLNLVSGGRRWSLVVGHHPKSLPPSNLTPIELCFLHLLLASSPLVFQLFRRHRLESRSRVWLSVDLGQFHLGGFAGASVCRCRCVSGQPCCLLCLPLSLSSVALARTFPCRSSAKLPDLSVLCLFAGTGVEPYNLRFRQPVSHSCLSAGVFASVWISQRVGLVVFWSKLRLEWTSLVVMAGPGLSQPCFACPPFGVAFGMVCGASDCSPVVNSNDRLSCYRFPVARSCCGLLILNGC</sequence>
<evidence type="ECO:0000256" key="8">
    <source>
        <dbReference type="PROSITE-ProRule" id="PRU00071"/>
    </source>
</evidence>
<keyword evidence="13" id="KW-1185">Reference proteome</keyword>
<evidence type="ECO:0000256" key="5">
    <source>
        <dbReference type="ARBA" id="ARBA00023125"/>
    </source>
</evidence>
<protein>
    <recommendedName>
        <fullName evidence="9">Dof zinc finger protein</fullName>
    </recommendedName>
</protein>
<keyword evidence="3 9" id="KW-0862">Zinc</keyword>
<dbReference type="PROSITE" id="PS01361">
    <property type="entry name" value="ZF_DOF_1"/>
    <property type="match status" value="1"/>
</dbReference>
<evidence type="ECO:0000256" key="10">
    <source>
        <dbReference type="SAM" id="MobiDB-lite"/>
    </source>
</evidence>
<evidence type="ECO:0000256" key="9">
    <source>
        <dbReference type="RuleBase" id="RU369094"/>
    </source>
</evidence>
<dbReference type="Pfam" id="PF02701">
    <property type="entry name" value="Zn_ribbon_Dof"/>
    <property type="match status" value="1"/>
</dbReference>
<feature type="compositionally biased region" description="Polar residues" evidence="10">
    <location>
        <begin position="1"/>
        <end position="14"/>
    </location>
</feature>
<dbReference type="Proteomes" id="UP000824890">
    <property type="component" value="Unassembled WGS sequence"/>
</dbReference>
<evidence type="ECO:0000256" key="7">
    <source>
        <dbReference type="ARBA" id="ARBA00023242"/>
    </source>
</evidence>
<evidence type="ECO:0000256" key="6">
    <source>
        <dbReference type="ARBA" id="ARBA00023163"/>
    </source>
</evidence>
<comment type="subcellular location">
    <subcellularLocation>
        <location evidence="8 9">Nucleus</location>
    </subcellularLocation>
</comment>
<reference evidence="12 13" key="1">
    <citation type="submission" date="2021-05" db="EMBL/GenBank/DDBJ databases">
        <title>Genome Assembly of Synthetic Allotetraploid Brassica napus Reveals Homoeologous Exchanges between Subgenomes.</title>
        <authorList>
            <person name="Davis J.T."/>
        </authorList>
    </citation>
    <scope>NUCLEOTIDE SEQUENCE [LARGE SCALE GENOMIC DNA]</scope>
    <source>
        <strain evidence="13">cv. Da-Ae</strain>
        <tissue evidence="12">Seedling</tissue>
    </source>
</reference>
<evidence type="ECO:0000256" key="2">
    <source>
        <dbReference type="ARBA" id="ARBA00022771"/>
    </source>
</evidence>
<evidence type="ECO:0000256" key="3">
    <source>
        <dbReference type="ARBA" id="ARBA00022833"/>
    </source>
</evidence>
<keyword evidence="4 9" id="KW-0805">Transcription regulation</keyword>
<keyword evidence="6 9" id="KW-0804">Transcription</keyword>
<evidence type="ECO:0000259" key="11">
    <source>
        <dbReference type="PROSITE" id="PS50884"/>
    </source>
</evidence>
<keyword evidence="1 9" id="KW-0479">Metal-binding</keyword>
<evidence type="ECO:0000256" key="1">
    <source>
        <dbReference type="ARBA" id="ARBA00022723"/>
    </source>
</evidence>
<evidence type="ECO:0000256" key="4">
    <source>
        <dbReference type="ARBA" id="ARBA00023015"/>
    </source>
</evidence>
<feature type="region of interest" description="Disordered" evidence="10">
    <location>
        <begin position="126"/>
        <end position="165"/>
    </location>
</feature>
<dbReference type="EMBL" id="JAGKQM010000018">
    <property type="protein sequence ID" value="KAH0862066.1"/>
    <property type="molecule type" value="Genomic_DNA"/>
</dbReference>
<name>A0ABQ7Y1L9_BRANA</name>
<keyword evidence="5 8" id="KW-0238">DNA-binding</keyword>